<comment type="caution">
    <text evidence="1">The sequence shown here is derived from an EMBL/GenBank/DDBJ whole genome shotgun (WGS) entry which is preliminary data.</text>
</comment>
<dbReference type="Proteomes" id="UP000823775">
    <property type="component" value="Unassembled WGS sequence"/>
</dbReference>
<keyword evidence="2" id="KW-1185">Reference proteome</keyword>
<dbReference type="EMBL" id="JACEIK010000809">
    <property type="protein sequence ID" value="MCD7462537.1"/>
    <property type="molecule type" value="Genomic_DNA"/>
</dbReference>
<organism evidence="1 2">
    <name type="scientific">Datura stramonium</name>
    <name type="common">Jimsonweed</name>
    <name type="synonym">Common thornapple</name>
    <dbReference type="NCBI Taxonomy" id="4076"/>
    <lineage>
        <taxon>Eukaryota</taxon>
        <taxon>Viridiplantae</taxon>
        <taxon>Streptophyta</taxon>
        <taxon>Embryophyta</taxon>
        <taxon>Tracheophyta</taxon>
        <taxon>Spermatophyta</taxon>
        <taxon>Magnoliopsida</taxon>
        <taxon>eudicotyledons</taxon>
        <taxon>Gunneridae</taxon>
        <taxon>Pentapetalae</taxon>
        <taxon>asterids</taxon>
        <taxon>lamiids</taxon>
        <taxon>Solanales</taxon>
        <taxon>Solanaceae</taxon>
        <taxon>Solanoideae</taxon>
        <taxon>Datureae</taxon>
        <taxon>Datura</taxon>
    </lineage>
</organism>
<proteinExistence type="predicted"/>
<evidence type="ECO:0000313" key="2">
    <source>
        <dbReference type="Proteomes" id="UP000823775"/>
    </source>
</evidence>
<gene>
    <name evidence="1" type="ORF">HAX54_048722</name>
</gene>
<evidence type="ECO:0000313" key="1">
    <source>
        <dbReference type="EMBL" id="MCD7462537.1"/>
    </source>
</evidence>
<sequence length="129" mass="14371">MHPNRGSRSGVHGPRLARELETTTEVKTGLIHNGFCGMKNQSAAHGDKIWPNFHLNLWTIRAPHIAIRSPCLHGVYTVIGYKALAWDAADSQSALRLQISLLRKVLLVLNAMDPRSALQDFSQSFNFLV</sequence>
<accession>A0ABS8SU90</accession>
<protein>
    <submittedName>
        <fullName evidence="1">Uncharacterized protein</fullName>
    </submittedName>
</protein>
<reference evidence="1 2" key="1">
    <citation type="journal article" date="2021" name="BMC Genomics">
        <title>Datura genome reveals duplications of psychoactive alkaloid biosynthetic genes and high mutation rate following tissue culture.</title>
        <authorList>
            <person name="Rajewski A."/>
            <person name="Carter-House D."/>
            <person name="Stajich J."/>
            <person name="Litt A."/>
        </authorList>
    </citation>
    <scope>NUCLEOTIDE SEQUENCE [LARGE SCALE GENOMIC DNA]</scope>
    <source>
        <strain evidence="1">AR-01</strain>
    </source>
</reference>
<name>A0ABS8SU90_DATST</name>